<name>A0A284VQ01_9EURY</name>
<organism evidence="2 3">
    <name type="scientific">Candidatus Methanoperedens nitratireducens</name>
    <dbReference type="NCBI Taxonomy" id="1392998"/>
    <lineage>
        <taxon>Archaea</taxon>
        <taxon>Methanobacteriati</taxon>
        <taxon>Methanobacteriota</taxon>
        <taxon>Stenosarchaea group</taxon>
        <taxon>Methanomicrobia</taxon>
        <taxon>Methanosarcinales</taxon>
        <taxon>ANME-2 cluster</taxon>
        <taxon>Candidatus Methanoperedentaceae</taxon>
        <taxon>Candidatus Methanoperedens</taxon>
    </lineage>
</organism>
<dbReference type="GO" id="GO:0043023">
    <property type="term" value="F:ribosomal large subunit binding"/>
    <property type="evidence" value="ECO:0007669"/>
    <property type="project" value="InterPro"/>
</dbReference>
<gene>
    <name evidence="2" type="ORF">MNV_330023</name>
</gene>
<dbReference type="PANTHER" id="PTHR12746:SF2">
    <property type="entry name" value="60S RIBOSOMAL EXPORT PROTEIN NMD3"/>
    <property type="match status" value="1"/>
</dbReference>
<feature type="domain" description="Nmd3 N-terminal" evidence="1">
    <location>
        <begin position="35"/>
        <end position="245"/>
    </location>
</feature>
<protein>
    <submittedName>
        <fullName evidence="2">NMD3 family protein</fullName>
    </submittedName>
</protein>
<dbReference type="OrthoDB" id="15051at2157"/>
<dbReference type="InterPro" id="IPR039768">
    <property type="entry name" value="Nmd3"/>
</dbReference>
<accession>A0A284VQ01</accession>
<dbReference type="EMBL" id="FZMP01000178">
    <property type="protein sequence ID" value="SNQ61355.1"/>
    <property type="molecule type" value="Genomic_DNA"/>
</dbReference>
<dbReference type="RefSeq" id="WP_096206052.1">
    <property type="nucleotide sequence ID" value="NZ_FZMP01000178.1"/>
</dbReference>
<proteinExistence type="predicted"/>
<dbReference type="Proteomes" id="UP000218615">
    <property type="component" value="Unassembled WGS sequence"/>
</dbReference>
<evidence type="ECO:0000313" key="2">
    <source>
        <dbReference type="EMBL" id="SNQ61355.1"/>
    </source>
</evidence>
<evidence type="ECO:0000313" key="3">
    <source>
        <dbReference type="Proteomes" id="UP000218615"/>
    </source>
</evidence>
<dbReference type="InterPro" id="IPR007064">
    <property type="entry name" value="Nmd3_N"/>
</dbReference>
<dbReference type="Pfam" id="PF04981">
    <property type="entry name" value="NMD3"/>
    <property type="match status" value="1"/>
</dbReference>
<reference evidence="3" key="1">
    <citation type="submission" date="2017-06" db="EMBL/GenBank/DDBJ databases">
        <authorList>
            <person name="Cremers G."/>
        </authorList>
    </citation>
    <scope>NUCLEOTIDE SEQUENCE [LARGE SCALE GENOMIC DNA]</scope>
</reference>
<sequence>MAERHTQKTDRDLNGMSFPEFLEHIKQGKTSLIGDKKLIECPLVVYTRICPTCGSVFKKGKWQSRQDESDVIIECVKDNLIINKQAQDIELEITPKQLDYSRYAVHVKAKANIEGVQTEAALDTEVRISWETCDTCSRISGGYFEGIVQIRADKRLPTQEELDRCREIAKDVAARSREKGERLAFIAKIVELDEGIDIYVGQSKLGKQICRAITDAFGGRFSESPKLVGQKNGEDLYRITFAFRLPEFVRGDIVSVDDTVIEVQSCGKHVSGIDLETGRRFIENFNDLMDVKKLGRRQDAVPAVLVAEEDKIIQVLDPETYETVTVKRPEFLSAEPGDEIKIIKTVKGIYVLR</sequence>
<dbReference type="PANTHER" id="PTHR12746">
    <property type="entry name" value="NONSENSE-MEDIATED MRNA DECAY PROTEIN 3"/>
    <property type="match status" value="1"/>
</dbReference>
<keyword evidence="3" id="KW-1185">Reference proteome</keyword>
<evidence type="ECO:0000259" key="1">
    <source>
        <dbReference type="Pfam" id="PF04981"/>
    </source>
</evidence>
<dbReference type="AlphaFoldDB" id="A0A284VQ01"/>
<dbReference type="GO" id="GO:0005737">
    <property type="term" value="C:cytoplasm"/>
    <property type="evidence" value="ECO:0007669"/>
    <property type="project" value="TreeGrafter"/>
</dbReference>